<dbReference type="PANTHER" id="PTHR19860">
    <property type="entry name" value="DDB1- AND CUL4-ASSOCIATED FACTOR 12-RELATED"/>
    <property type="match status" value="1"/>
</dbReference>
<dbReference type="GeneTree" id="ENSGT00530000064216"/>
<dbReference type="InterPro" id="IPR056884">
    <property type="entry name" value="NPHP3-like_N"/>
</dbReference>
<evidence type="ECO:0000313" key="3">
    <source>
        <dbReference type="Ensembl" id="ENSCGRP00001012508.1"/>
    </source>
</evidence>
<dbReference type="Proteomes" id="UP000694386">
    <property type="component" value="Unplaced"/>
</dbReference>
<organism evidence="3 4">
    <name type="scientific">Cricetulus griseus</name>
    <name type="common">Chinese hamster</name>
    <name type="synonym">Cricetulus barabensis griseus</name>
    <dbReference type="NCBI Taxonomy" id="10029"/>
    <lineage>
        <taxon>Eukaryota</taxon>
        <taxon>Metazoa</taxon>
        <taxon>Chordata</taxon>
        <taxon>Craniata</taxon>
        <taxon>Vertebrata</taxon>
        <taxon>Euteleostomi</taxon>
        <taxon>Mammalia</taxon>
        <taxon>Eutheria</taxon>
        <taxon>Euarchontoglires</taxon>
        <taxon>Glires</taxon>
        <taxon>Rodentia</taxon>
        <taxon>Myomorpha</taxon>
        <taxon>Muroidea</taxon>
        <taxon>Cricetidae</taxon>
        <taxon>Cricetinae</taxon>
        <taxon>Cricetulus</taxon>
    </lineage>
</organism>
<dbReference type="Pfam" id="PF24883">
    <property type="entry name" value="NPHP3_N"/>
    <property type="match status" value="1"/>
</dbReference>
<dbReference type="GO" id="GO:0080008">
    <property type="term" value="C:Cul4-RING E3 ubiquitin ligase complex"/>
    <property type="evidence" value="ECO:0007669"/>
    <property type="project" value="TreeGrafter"/>
</dbReference>
<sequence length="1306" mass="149931">MNEKASEPGARHNSQPILKCQKRIQPYVCSTLDDFQEERDFLANIIFPRLNDFCSLRGTYFKAVDLRWSAVKAHKSFTTNLFRQYSCLRSQNLKLCLDYVDSCFPFFICLLGQNYGDFLSEYSPYLFSKVKDFESLSKGEQNLYVAAKNGYPWVLETPHCSLMEFEIIHAAFRKESPFQFFYFRTANSLRTFSEEEDVSMASLKNQEGKTKIGKLKAKIISKGLPVRFYRDLEELGEMVFKDWSAVAEKLYPVPGAVENIDYKHSLEHLYHEEFAEKCKQVFVFSKESDRTFEILEQFALKDIELDSDSTIEGSGLDSILRIHSLPVYKSILLLSGERGCGKSTLIANWVSYFKSKYPGVLMIPYFVGSTCESSDIMSVIHYFIIELQHRAHGPQIEMDFLNEDSNVLVFSLLVEVFMASISFKPCILVLDGIEELIGIYGISGQKAKDFSWLPHSLPPHCKLILSTVSSSLSCKSLCTRPDVRIVDFSGMGDEDTKFSIFKRHLCTRDKERFEQSRPILRKKPNLNPLKLTVIASELQECRIYRNEFQCLREYLEVASVQELWELILKRWVEDYSWNLKPKEAIETVASGLSGWVADALCLLCISHCGLAEQEVLQLLDMLGYRNHQKVTTVHWAAFRNATKHWILEKPNGLLCFQHQSLRTTVEHKLLGVITPVRESSPNTSQSPVNHKKTRFHQVLMRYFQRQTVFWRVYQELPWHMKMSGCWEGLCDFVTSPGITDFISKTHNLSLWTRLHLVHYWDVLLEAGYDVSEAFLLSVSKIEAKQYQKIKKQHMLSVLECSLSQVTVADKCRMILFIGSFLKLMGKTNEAERLFLSVEDMLLQNPSMTEMLLKAQNAIGELYLEIGMTQKGLTYFQKAWSNLLRFTICDLKASQELLKQKVKVMNNLAKSASEEFIRENNLLEYATEISKFVTDSPRDQATMKYTEGVLMLVSGNIPLAKLKFQECLNIRRRLFGDKNKLVGEIMELLADLLFFLLGENEISQRKQITEYYKQVIKIKENSDTLTTCKLVRKQLSVSLSDTLCKLAGQLLSGDYCHHAMMEAVGYLYRSLDLRATYLGSSHASIQGILHLLREIQRFRSRRCRSQGMRQLHPESSRNGSLLWENLSKLNCRSAQSSDTVNTAMCMNIRKFQRAKSTVLSPPPVSDKPKYAPGKGKKTLTPILCLSAGEKALQKAQSTQIWNGPRNQIPRKNMLSPGEKSGLAILSRQRVFSAKSESGDGLITPIYHQPLQAPVSPNNPWGCIPELVSENWLFHSPQYSFFRQKPVFIRRSQIETKWLKTSNDTNKE</sequence>
<protein>
    <submittedName>
        <fullName evidence="3">Tetratricopeptide repeat domain 41</fullName>
    </submittedName>
    <submittedName>
        <fullName evidence="6">Tetratricopeptide repeat protein 41</fullName>
    </submittedName>
</protein>
<evidence type="ECO:0000313" key="5">
    <source>
        <dbReference type="Proteomes" id="UP001108280"/>
    </source>
</evidence>
<reference evidence="6" key="3">
    <citation type="submission" date="2025-04" db="UniProtKB">
        <authorList>
            <consortium name="RefSeq"/>
        </authorList>
    </citation>
    <scope>IDENTIFICATION</scope>
    <source>
        <strain evidence="6">17A/GY</strain>
        <tissue evidence="6">Liver</tissue>
    </source>
</reference>
<dbReference type="PANTHER" id="PTHR19860:SF18">
    <property type="entry name" value="DUF4062 DOMAIN-CONTAINING PROTEIN"/>
    <property type="match status" value="1"/>
</dbReference>
<accession>A0A8C2M4Q2</accession>
<keyword evidence="1" id="KW-0677">Repeat</keyword>
<evidence type="ECO:0000313" key="6">
    <source>
        <dbReference type="RefSeq" id="XP_035307676.1"/>
    </source>
</evidence>
<reference evidence="3" key="4">
    <citation type="submission" date="2025-05" db="UniProtKB">
        <authorList>
            <consortium name="Ensembl"/>
        </authorList>
    </citation>
    <scope>IDENTIFICATION</scope>
</reference>
<dbReference type="Ensembl" id="ENSCGRT00001016742.1">
    <property type="protein sequence ID" value="ENSCGRP00001012508.1"/>
    <property type="gene ID" value="ENSCGRG00001013895.1"/>
</dbReference>
<reference evidence="5" key="2">
    <citation type="journal article" date="2020" name="Biotechnol. Bioeng.">
        <title>Chromosome-scale scaffolds for the Chinese hamster reference genome assembly to facilitate the study of the CHO epigenome.</title>
        <authorList>
            <person name="Hilliard W."/>
            <person name="MacDonald M."/>
            <person name="Lee K.H."/>
        </authorList>
    </citation>
    <scope>NUCLEOTIDE SEQUENCE [LARGE SCALE GENOMIC DNA]</scope>
    <source>
        <strain evidence="5">17A/GY</strain>
    </source>
</reference>
<dbReference type="GeneID" id="100773619"/>
<dbReference type="Gene3D" id="3.40.50.300">
    <property type="entry name" value="P-loop containing nucleotide triphosphate hydrolases"/>
    <property type="match status" value="1"/>
</dbReference>
<reference evidence="5" key="1">
    <citation type="journal article" date="2018" name="Biotechnol. Bioeng.">
        <title>A reference genome of the Chinese hamster based on a hybrid assembly strategy.</title>
        <authorList>
            <person name="Rupp O."/>
            <person name="MacDonald M.L."/>
            <person name="Li S."/>
            <person name="Dhiman H."/>
            <person name="Polson S."/>
            <person name="Griep S."/>
            <person name="Heffner K."/>
            <person name="Hernandez I."/>
            <person name="Brinkrolf K."/>
            <person name="Jadhav V."/>
            <person name="Samoudi M."/>
            <person name="Hao H."/>
            <person name="Kingham B."/>
            <person name="Goesmann A."/>
            <person name="Betenbaugh M.J."/>
            <person name="Lewis N.E."/>
            <person name="Borth N."/>
            <person name="Lee K.H."/>
        </authorList>
    </citation>
    <scope>NUCLEOTIDE SEQUENCE [LARGE SCALE GENOMIC DNA]</scope>
    <source>
        <strain evidence="5">17A/GY</strain>
    </source>
</reference>
<proteinExistence type="predicted"/>
<keyword evidence="5" id="KW-1185">Reference proteome</keyword>
<dbReference type="KEGG" id="cge:100773619"/>
<dbReference type="InterPro" id="IPR051191">
    <property type="entry name" value="DCAF12"/>
</dbReference>
<dbReference type="OrthoDB" id="2325716at2759"/>
<evidence type="ECO:0000256" key="1">
    <source>
        <dbReference type="ARBA" id="ARBA00022737"/>
    </source>
</evidence>
<evidence type="ECO:0000259" key="2">
    <source>
        <dbReference type="Pfam" id="PF24883"/>
    </source>
</evidence>
<evidence type="ECO:0000313" key="4">
    <source>
        <dbReference type="Proteomes" id="UP000694386"/>
    </source>
</evidence>
<dbReference type="InterPro" id="IPR027417">
    <property type="entry name" value="P-loop_NTPase"/>
</dbReference>
<gene>
    <name evidence="3 6" type="primary">LOC100773619</name>
</gene>
<dbReference type="Gene3D" id="1.25.40.10">
    <property type="entry name" value="Tetratricopeptide repeat domain"/>
    <property type="match status" value="1"/>
</dbReference>
<name>A0A8C2M4Q2_CRIGR</name>
<dbReference type="RefSeq" id="XP_035307676.1">
    <property type="nucleotide sequence ID" value="XM_035451785.1"/>
</dbReference>
<dbReference type="Proteomes" id="UP001108280">
    <property type="component" value="Chromosome 1"/>
</dbReference>
<dbReference type="SUPFAM" id="SSF52540">
    <property type="entry name" value="P-loop containing nucleoside triphosphate hydrolases"/>
    <property type="match status" value="1"/>
</dbReference>
<feature type="domain" description="Nephrocystin 3-like N-terminal" evidence="2">
    <location>
        <begin position="329"/>
        <end position="436"/>
    </location>
</feature>
<dbReference type="InterPro" id="IPR011990">
    <property type="entry name" value="TPR-like_helical_dom_sf"/>
</dbReference>